<evidence type="ECO:0000259" key="5">
    <source>
        <dbReference type="PROSITE" id="PS50056"/>
    </source>
</evidence>
<feature type="domain" description="Tyrosine specific protein phosphatases" evidence="5">
    <location>
        <begin position="360"/>
        <end position="399"/>
    </location>
</feature>
<dbReference type="InterPro" id="IPR047949">
    <property type="entry name" value="PPS1_DSP"/>
</dbReference>
<dbReference type="SUPFAM" id="SSF52799">
    <property type="entry name" value="(Phosphotyrosine protein) phosphatases II"/>
    <property type="match status" value="2"/>
</dbReference>
<dbReference type="GO" id="GO:0008138">
    <property type="term" value="F:protein tyrosine/serine/threonine phosphatase activity"/>
    <property type="evidence" value="ECO:0007669"/>
    <property type="project" value="InterPro"/>
</dbReference>
<keyword evidence="7" id="KW-1185">Reference proteome</keyword>
<dbReference type="AlphaFoldDB" id="A0A0G2E5J0"/>
<dbReference type="EMBL" id="LCWF01000133">
    <property type="protein sequence ID" value="KKY17959.1"/>
    <property type="molecule type" value="Genomic_DNA"/>
</dbReference>
<dbReference type="InterPro" id="IPR000387">
    <property type="entry name" value="Tyr_Pase_dom"/>
</dbReference>
<sequence length="681" mass="75723">MSPARPGAVQPTPALYPPSSFTKLSNDPPIYSLDASSLSKAIDQIATQPLPDPQQVFPWLHGLHADNHVQLAFFTARKKSLRRTPRCLRSITIIKAGGDLTHSKIKGAVAPQEVLSINSDGEYGFHDCDPRDGFSVRNFQIQAAKFAKISDIVVYGDKSTSSGSIRALAEGVAKIQLKWKQEAEAAGESSLTFNTFVLSIPFHELEKRHPDLVAIHSNGVYSDSDLDFSQLERAEMCSMSKASPISDTVYQGPTPDFNTEPGTGPENDFDIFIEASDHASLPDKAYLDEKTEELGVSPIHLEFPSSGSIMPPSWSQSEVDALMRMCQWIYRVTHETLPSTPSDDRDGDIPMTEIPTKHRKVLIHCADGYTETSMLVVAYYMYAEGVPVHEAWVQLHVARLRNFFAYPSDVALLTSIQSRILAESPKLLRSSRRMAGGRRPATKIDDPPWLAKMDGSLPSRILPYMYLGNLTHANNPLLLKALGIKRILSIGEPVTWTQEEIRGWDSKDLLYIDRVQDNGIDPLTQEFGKCLDFIGQGKQDGFATLVHCRVGVSRSATICIAEVMSSLGLSFPRAYCFVRARRLNVIIQPHLRFVYELLKWDEHLQVQRCIQRSRKRGQSVAGIKESETMKKDIEEGGASEDGSESKGSNTTSATTVGIRREMDWPSICREIAGLNKPYSRQ</sequence>
<proteinExistence type="predicted"/>
<dbReference type="PANTHER" id="PTHR47550:SF1">
    <property type="entry name" value="DUAL SPECIFICITY PROTEIN PHOSPHATASE PPS1"/>
    <property type="match status" value="1"/>
</dbReference>
<dbReference type="CDD" id="cd14516">
    <property type="entry name" value="DSP_fungal_PPS1"/>
    <property type="match status" value="1"/>
</dbReference>
<evidence type="ECO:0000313" key="7">
    <source>
        <dbReference type="Proteomes" id="UP000053317"/>
    </source>
</evidence>
<dbReference type="PANTHER" id="PTHR47550">
    <property type="entry name" value="DUAL SPECIFICITY PROTEIN PHOSPHATASE PPS1"/>
    <property type="match status" value="1"/>
</dbReference>
<reference evidence="6 7" key="1">
    <citation type="submission" date="2015-05" db="EMBL/GenBank/DDBJ databases">
        <title>Distinctive expansion of gene families associated with plant cell wall degradation and secondary metabolism in the genomes of grapevine trunk pathogens.</title>
        <authorList>
            <person name="Lawrence D.P."/>
            <person name="Travadon R."/>
            <person name="Rolshausen P.E."/>
            <person name="Baumgartner K."/>
        </authorList>
    </citation>
    <scope>NUCLEOTIDE SEQUENCE [LARGE SCALE GENOMIC DNA]</scope>
    <source>
        <strain evidence="6">UCRPC4</strain>
    </source>
</reference>
<dbReference type="PROSITE" id="PS50056">
    <property type="entry name" value="TYR_PHOSPHATASE_2"/>
    <property type="match status" value="2"/>
</dbReference>
<protein>
    <submittedName>
        <fullName evidence="6">Putative pps1 dual specificty phosphatase</fullName>
    </submittedName>
</protein>
<dbReference type="InterPro" id="IPR016130">
    <property type="entry name" value="Tyr_Pase_AS"/>
</dbReference>
<feature type="domain" description="Tyrosine specific protein phosphatases" evidence="5">
    <location>
        <begin position="525"/>
        <end position="593"/>
    </location>
</feature>
<name>A0A0G2E5J0_PHACM</name>
<evidence type="ECO:0000256" key="3">
    <source>
        <dbReference type="SAM" id="MobiDB-lite"/>
    </source>
</evidence>
<evidence type="ECO:0000256" key="2">
    <source>
        <dbReference type="ARBA" id="ARBA00022912"/>
    </source>
</evidence>
<dbReference type="InterPro" id="IPR053239">
    <property type="entry name" value="Dual_spec_PTase"/>
</dbReference>
<feature type="compositionally biased region" description="Basic and acidic residues" evidence="3">
    <location>
        <begin position="624"/>
        <end position="634"/>
    </location>
</feature>
<dbReference type="OrthoDB" id="273181at2759"/>
<evidence type="ECO:0000256" key="1">
    <source>
        <dbReference type="ARBA" id="ARBA00022801"/>
    </source>
</evidence>
<dbReference type="Gene3D" id="3.90.190.10">
    <property type="entry name" value="Protein tyrosine phosphatase superfamily"/>
    <property type="match status" value="2"/>
</dbReference>
<keyword evidence="1" id="KW-0378">Hydrolase</keyword>
<dbReference type="FunFam" id="3.90.190.10:FF:000110">
    <property type="entry name" value="PPS1p Protein phosphatase"/>
    <property type="match status" value="1"/>
</dbReference>
<organism evidence="6 7">
    <name type="scientific">Phaeomoniella chlamydospora</name>
    <name type="common">Phaeoacremonium chlamydosporum</name>
    <dbReference type="NCBI Taxonomy" id="158046"/>
    <lineage>
        <taxon>Eukaryota</taxon>
        <taxon>Fungi</taxon>
        <taxon>Dikarya</taxon>
        <taxon>Ascomycota</taxon>
        <taxon>Pezizomycotina</taxon>
        <taxon>Eurotiomycetes</taxon>
        <taxon>Chaetothyriomycetidae</taxon>
        <taxon>Phaeomoniellales</taxon>
        <taxon>Phaeomoniellaceae</taxon>
        <taxon>Phaeomoniella</taxon>
    </lineage>
</organism>
<dbReference type="Proteomes" id="UP000053317">
    <property type="component" value="Unassembled WGS sequence"/>
</dbReference>
<dbReference type="SMART" id="SM00195">
    <property type="entry name" value="DSPc"/>
    <property type="match status" value="1"/>
</dbReference>
<feature type="region of interest" description="Disordered" evidence="3">
    <location>
        <begin position="620"/>
        <end position="658"/>
    </location>
</feature>
<evidence type="ECO:0000313" key="6">
    <source>
        <dbReference type="EMBL" id="KKY17959.1"/>
    </source>
</evidence>
<comment type="caution">
    <text evidence="6">The sequence shown here is derived from an EMBL/GenBank/DDBJ whole genome shotgun (WGS) entry which is preliminary data.</text>
</comment>
<feature type="domain" description="Tyrosine-protein phosphatase" evidence="4">
    <location>
        <begin position="457"/>
        <end position="606"/>
    </location>
</feature>
<evidence type="ECO:0000259" key="4">
    <source>
        <dbReference type="PROSITE" id="PS50054"/>
    </source>
</evidence>
<keyword evidence="2" id="KW-0904">Protein phosphatase</keyword>
<reference evidence="6 7" key="2">
    <citation type="submission" date="2015-05" db="EMBL/GenBank/DDBJ databases">
        <authorList>
            <person name="Morales-Cruz A."/>
            <person name="Amrine K.C."/>
            <person name="Cantu D."/>
        </authorList>
    </citation>
    <scope>NUCLEOTIDE SEQUENCE [LARGE SCALE GENOMIC DNA]</scope>
    <source>
        <strain evidence="6">UCRPC4</strain>
    </source>
</reference>
<dbReference type="InterPro" id="IPR020422">
    <property type="entry name" value="TYR_PHOSPHATASE_DUAL_dom"/>
</dbReference>
<dbReference type="PROSITE" id="PS00383">
    <property type="entry name" value="TYR_PHOSPHATASE_1"/>
    <property type="match status" value="1"/>
</dbReference>
<feature type="region of interest" description="Disordered" evidence="3">
    <location>
        <begin position="1"/>
        <end position="21"/>
    </location>
</feature>
<dbReference type="GO" id="GO:0005634">
    <property type="term" value="C:nucleus"/>
    <property type="evidence" value="ECO:0007669"/>
    <property type="project" value="GOC"/>
</dbReference>
<gene>
    <name evidence="6" type="ORF">UCRPC4_g05161</name>
</gene>
<dbReference type="GO" id="GO:0033260">
    <property type="term" value="P:nuclear DNA replication"/>
    <property type="evidence" value="ECO:0007669"/>
    <property type="project" value="InterPro"/>
</dbReference>
<accession>A0A0G2E5J0</accession>
<dbReference type="InterPro" id="IPR000340">
    <property type="entry name" value="Dual-sp_phosphatase_cat-dom"/>
</dbReference>
<dbReference type="PROSITE" id="PS50054">
    <property type="entry name" value="TYR_PHOSPHATASE_DUAL"/>
    <property type="match status" value="1"/>
</dbReference>
<dbReference type="InterPro" id="IPR029021">
    <property type="entry name" value="Prot-tyrosine_phosphatase-like"/>
</dbReference>
<dbReference type="Pfam" id="PF00782">
    <property type="entry name" value="DSPc"/>
    <property type="match status" value="1"/>
</dbReference>